<feature type="domain" description="PIN" evidence="2">
    <location>
        <begin position="4"/>
        <end position="125"/>
    </location>
</feature>
<dbReference type="InterPro" id="IPR051619">
    <property type="entry name" value="TypeII_TA_RNase_PINc/VapC"/>
</dbReference>
<evidence type="ECO:0000256" key="1">
    <source>
        <dbReference type="ARBA" id="ARBA00022842"/>
    </source>
</evidence>
<dbReference type="InterPro" id="IPR029060">
    <property type="entry name" value="PIN-like_dom_sf"/>
</dbReference>
<evidence type="ECO:0000259" key="2">
    <source>
        <dbReference type="Pfam" id="PF01850"/>
    </source>
</evidence>
<dbReference type="SUPFAM" id="SSF88723">
    <property type="entry name" value="PIN domain-like"/>
    <property type="match status" value="1"/>
</dbReference>
<accession>A0A1F6TYW1</accession>
<evidence type="ECO:0000313" key="3">
    <source>
        <dbReference type="EMBL" id="OGI50262.1"/>
    </source>
</evidence>
<proteinExistence type="predicted"/>
<dbReference type="EMBL" id="MFTC01000076">
    <property type="protein sequence ID" value="OGI50262.1"/>
    <property type="molecule type" value="Genomic_DNA"/>
</dbReference>
<dbReference type="AlphaFoldDB" id="A0A1F6TYW1"/>
<dbReference type="CDD" id="cd09873">
    <property type="entry name" value="PIN_Pae0151-like"/>
    <property type="match status" value="1"/>
</dbReference>
<dbReference type="Pfam" id="PF01850">
    <property type="entry name" value="PIN"/>
    <property type="match status" value="1"/>
</dbReference>
<name>A0A1F6TYW1_9PROT</name>
<dbReference type="Gene3D" id="3.40.50.1010">
    <property type="entry name" value="5'-nuclease"/>
    <property type="match status" value="1"/>
</dbReference>
<gene>
    <name evidence="3" type="ORF">A3A87_09870</name>
</gene>
<organism evidence="3 4">
    <name type="scientific">Candidatus Muproteobacteria bacterium RIFCSPLOWO2_01_FULL_60_18</name>
    <dbReference type="NCBI Taxonomy" id="1817768"/>
    <lineage>
        <taxon>Bacteria</taxon>
        <taxon>Pseudomonadati</taxon>
        <taxon>Pseudomonadota</taxon>
        <taxon>Candidatus Muproteobacteria</taxon>
    </lineage>
</organism>
<keyword evidence="1" id="KW-0460">Magnesium</keyword>
<dbReference type="InterPro" id="IPR002716">
    <property type="entry name" value="PIN_dom"/>
</dbReference>
<sequence>MKAVLDASVIIKWLFADPGRGDLTTEATALMNAVVEGRIAAMQPVHWLAEVGAVLARATPRTAERDIFMLCGLNLDVMDEPHVMQRACRLSISLNQHLFDTLYHAVALEQGATLISADRRYCHKARHLGQIVYLADWRPT</sequence>
<dbReference type="Proteomes" id="UP000179037">
    <property type="component" value="Unassembled WGS sequence"/>
</dbReference>
<reference evidence="3 4" key="1">
    <citation type="journal article" date="2016" name="Nat. Commun.">
        <title>Thousands of microbial genomes shed light on interconnected biogeochemical processes in an aquifer system.</title>
        <authorList>
            <person name="Anantharaman K."/>
            <person name="Brown C.T."/>
            <person name="Hug L.A."/>
            <person name="Sharon I."/>
            <person name="Castelle C.J."/>
            <person name="Probst A.J."/>
            <person name="Thomas B.C."/>
            <person name="Singh A."/>
            <person name="Wilkins M.J."/>
            <person name="Karaoz U."/>
            <person name="Brodie E.L."/>
            <person name="Williams K.H."/>
            <person name="Hubbard S.S."/>
            <person name="Banfield J.F."/>
        </authorList>
    </citation>
    <scope>NUCLEOTIDE SEQUENCE [LARGE SCALE GENOMIC DNA]</scope>
</reference>
<dbReference type="InterPro" id="IPR044153">
    <property type="entry name" value="PIN_Pae0151-like"/>
</dbReference>
<protein>
    <recommendedName>
        <fullName evidence="2">PIN domain-containing protein</fullName>
    </recommendedName>
</protein>
<dbReference type="PANTHER" id="PTHR35901">
    <property type="entry name" value="RIBONUCLEASE VAPC3"/>
    <property type="match status" value="1"/>
</dbReference>
<dbReference type="PANTHER" id="PTHR35901:SF1">
    <property type="entry name" value="EXONUCLEASE VAPC9"/>
    <property type="match status" value="1"/>
</dbReference>
<evidence type="ECO:0000313" key="4">
    <source>
        <dbReference type="Proteomes" id="UP000179037"/>
    </source>
</evidence>
<comment type="caution">
    <text evidence="3">The sequence shown here is derived from an EMBL/GenBank/DDBJ whole genome shotgun (WGS) entry which is preliminary data.</text>
</comment>